<organism evidence="1 2">
    <name type="scientific">Agrobacterium tumefaciens</name>
    <dbReference type="NCBI Taxonomy" id="358"/>
    <lineage>
        <taxon>Bacteria</taxon>
        <taxon>Pseudomonadati</taxon>
        <taxon>Pseudomonadota</taxon>
        <taxon>Alphaproteobacteria</taxon>
        <taxon>Hyphomicrobiales</taxon>
        <taxon>Rhizobiaceae</taxon>
        <taxon>Rhizobium/Agrobacterium group</taxon>
        <taxon>Agrobacterium</taxon>
        <taxon>Agrobacterium tumefaciens complex</taxon>
    </lineage>
</organism>
<name>A0A546XRV1_AGRTU</name>
<accession>A0A546XRV1</accession>
<comment type="caution">
    <text evidence="1">The sequence shown here is derived from an EMBL/GenBank/DDBJ whole genome shotgun (WGS) entry which is preliminary data.</text>
</comment>
<gene>
    <name evidence="1" type="ORF">EXN61_21590</name>
</gene>
<dbReference type="EMBL" id="SGOE01000008">
    <property type="protein sequence ID" value="TRB03462.1"/>
    <property type="molecule type" value="Genomic_DNA"/>
</dbReference>
<proteinExistence type="predicted"/>
<sequence length="214" mass="24863">MIEMTGREIGERFIRSVQIIEKLYRVGPSQSRAAWVEVPYTQADKNGWGSERLADERKAFWNSINRAPRPWEITEAEETQGWLSLVPNEDERTALISWARCMALNAVFKDWCRKQGIHPETGRRRKERAILRILLALSRKPLQHNENDLFSLLPDAPEIGDKSVNIAEDAPTSWMAENAKPMACDFDSELQDFSWAQKRNEIRRQREARKREAA</sequence>
<reference evidence="1 2" key="1">
    <citation type="journal article" date="2019" name="Appl. Microbiol. Biotechnol.">
        <title>Differential efficiency of wild type rhizogenic strains for rol gene transformation of plants.</title>
        <authorList>
            <person name="Desmet S."/>
            <person name="De Keyser E."/>
            <person name="Van Vaerenbergh J."/>
            <person name="Baeyen S."/>
            <person name="Van Huylenbroeck J."/>
            <person name="Geelen D."/>
            <person name="Dhooghe E."/>
        </authorList>
    </citation>
    <scope>NUCLEOTIDE SEQUENCE [LARGE SCALE GENOMIC DNA]</scope>
    <source>
        <strain evidence="1 2">MAFF210266</strain>
    </source>
</reference>
<protein>
    <submittedName>
        <fullName evidence="1">Uncharacterized protein</fullName>
    </submittedName>
</protein>
<dbReference type="AlphaFoldDB" id="A0A546XRV1"/>
<evidence type="ECO:0000313" key="2">
    <source>
        <dbReference type="Proteomes" id="UP000317023"/>
    </source>
</evidence>
<evidence type="ECO:0000313" key="1">
    <source>
        <dbReference type="EMBL" id="TRB03462.1"/>
    </source>
</evidence>
<dbReference type="Proteomes" id="UP000317023">
    <property type="component" value="Unassembled WGS sequence"/>
</dbReference>
<dbReference type="RefSeq" id="WP_142859104.1">
    <property type="nucleotide sequence ID" value="NZ_SGOE01000008.1"/>
</dbReference>